<evidence type="ECO:0000313" key="2">
    <source>
        <dbReference type="EMBL" id="KAJ9552426.1"/>
    </source>
</evidence>
<dbReference type="EMBL" id="JARYMX010000004">
    <property type="protein sequence ID" value="KAJ9552426.1"/>
    <property type="molecule type" value="Genomic_DNA"/>
</dbReference>
<accession>A0AA38WL39</accession>
<keyword evidence="3" id="KW-1185">Reference proteome</keyword>
<comment type="caution">
    <text evidence="2">The sequence shown here is derived from an EMBL/GenBank/DDBJ whole genome shotgun (WGS) entry which is preliminary data.</text>
</comment>
<proteinExistence type="predicted"/>
<gene>
    <name evidence="2" type="ORF">OSB04_016471</name>
</gene>
<dbReference type="Proteomes" id="UP001172457">
    <property type="component" value="Chromosome 4"/>
</dbReference>
<feature type="compositionally biased region" description="Polar residues" evidence="1">
    <location>
        <begin position="15"/>
        <end position="26"/>
    </location>
</feature>
<dbReference type="AlphaFoldDB" id="A0AA38WL39"/>
<feature type="region of interest" description="Disordered" evidence="1">
    <location>
        <begin position="1"/>
        <end position="43"/>
    </location>
</feature>
<evidence type="ECO:0000313" key="3">
    <source>
        <dbReference type="Proteomes" id="UP001172457"/>
    </source>
</evidence>
<protein>
    <submittedName>
        <fullName evidence="2">Uncharacterized protein</fullName>
    </submittedName>
</protein>
<reference evidence="2" key="1">
    <citation type="submission" date="2023-03" db="EMBL/GenBank/DDBJ databases">
        <title>Chromosome-scale reference genome and RAD-based genetic map of yellow starthistle (Centaurea solstitialis) reveal putative structural variation and QTLs associated with invader traits.</title>
        <authorList>
            <person name="Reatini B."/>
            <person name="Cang F.A."/>
            <person name="Jiang Q."/>
            <person name="Mckibben M.T.W."/>
            <person name="Barker M.S."/>
            <person name="Rieseberg L.H."/>
            <person name="Dlugosch K.M."/>
        </authorList>
    </citation>
    <scope>NUCLEOTIDE SEQUENCE</scope>
    <source>
        <strain evidence="2">CAN-66</strain>
        <tissue evidence="2">Leaf</tissue>
    </source>
</reference>
<name>A0AA38WL39_9ASTR</name>
<evidence type="ECO:0000256" key="1">
    <source>
        <dbReference type="SAM" id="MobiDB-lite"/>
    </source>
</evidence>
<organism evidence="2 3">
    <name type="scientific">Centaurea solstitialis</name>
    <name type="common">yellow star-thistle</name>
    <dbReference type="NCBI Taxonomy" id="347529"/>
    <lineage>
        <taxon>Eukaryota</taxon>
        <taxon>Viridiplantae</taxon>
        <taxon>Streptophyta</taxon>
        <taxon>Embryophyta</taxon>
        <taxon>Tracheophyta</taxon>
        <taxon>Spermatophyta</taxon>
        <taxon>Magnoliopsida</taxon>
        <taxon>eudicotyledons</taxon>
        <taxon>Gunneridae</taxon>
        <taxon>Pentapetalae</taxon>
        <taxon>asterids</taxon>
        <taxon>campanulids</taxon>
        <taxon>Asterales</taxon>
        <taxon>Asteraceae</taxon>
        <taxon>Carduoideae</taxon>
        <taxon>Cardueae</taxon>
        <taxon>Centaureinae</taxon>
        <taxon>Centaurea</taxon>
    </lineage>
</organism>
<sequence>MFYGEMSSETELRTGASNGVSSQSAETRAVRDSEADQQVTIGSSTYRVSERDYLQGVRGDHSVVQSRSRANGGRMCTLAKAREHVLLGGSSYLAYVVDSRAETRRRR</sequence>